<dbReference type="RefSeq" id="WP_280003545.1">
    <property type="nucleotide sequence ID" value="NZ_JAODZF010000022.1"/>
</dbReference>
<dbReference type="InterPro" id="IPR023214">
    <property type="entry name" value="HAD_sf"/>
</dbReference>
<dbReference type="Gene3D" id="3.40.50.1000">
    <property type="entry name" value="HAD superfamily/HAD-like"/>
    <property type="match status" value="1"/>
</dbReference>
<name>A0AB73I3G4_AQUAC</name>
<gene>
    <name evidence="1" type="ORF">N7380_20450</name>
</gene>
<organism evidence="1 2">
    <name type="scientific">Aquipseudomonas alcaligenes</name>
    <name type="common">Pseudomonas alcaligenes</name>
    <dbReference type="NCBI Taxonomy" id="43263"/>
    <lineage>
        <taxon>Bacteria</taxon>
        <taxon>Pseudomonadati</taxon>
        <taxon>Pseudomonadota</taxon>
        <taxon>Gammaproteobacteria</taxon>
        <taxon>Pseudomonadales</taxon>
        <taxon>Pseudomonadaceae</taxon>
        <taxon>Aquipseudomonas</taxon>
    </lineage>
</organism>
<reference evidence="1" key="1">
    <citation type="submission" date="2022-09" db="EMBL/GenBank/DDBJ databases">
        <title>Intensive care unit water sources are persistently colonized with multi-drug resistant bacteria and are the site of extensive horizontal gene transfer of antibiotic resistance genes.</title>
        <authorList>
            <person name="Diorio-Toth L."/>
        </authorList>
    </citation>
    <scope>NUCLEOTIDE SEQUENCE</scope>
    <source>
        <strain evidence="1">GD04146</strain>
    </source>
</reference>
<comment type="caution">
    <text evidence="1">The sequence shown here is derived from an EMBL/GenBank/DDBJ whole genome shotgun (WGS) entry which is preliminary data.</text>
</comment>
<dbReference type="Proteomes" id="UP001158058">
    <property type="component" value="Unassembled WGS sequence"/>
</dbReference>
<protein>
    <recommendedName>
        <fullName evidence="3">Haloacid dehalogenase</fullName>
    </recommendedName>
</protein>
<dbReference type="SUPFAM" id="SSF56784">
    <property type="entry name" value="HAD-like"/>
    <property type="match status" value="1"/>
</dbReference>
<proteinExistence type="predicted"/>
<evidence type="ECO:0008006" key="3">
    <source>
        <dbReference type="Google" id="ProtNLM"/>
    </source>
</evidence>
<accession>A0AB73I3G4</accession>
<evidence type="ECO:0000313" key="2">
    <source>
        <dbReference type="Proteomes" id="UP001158058"/>
    </source>
</evidence>
<evidence type="ECO:0000313" key="1">
    <source>
        <dbReference type="EMBL" id="MDH0144691.1"/>
    </source>
</evidence>
<sequence>MGVEVFAEELGLSHLVPVIQHELGEELQSLRLYTEVNQVIRQLRARGKRIAVCSNLAQAYGPAVRDLLPGLDGYALSYEVGAAKPDPATLLSTVHGTGTMEWGKEAAGELIAKSA</sequence>
<dbReference type="InterPro" id="IPR036412">
    <property type="entry name" value="HAD-like_sf"/>
</dbReference>
<dbReference type="EMBL" id="JAODZF010000022">
    <property type="protein sequence ID" value="MDH0144691.1"/>
    <property type="molecule type" value="Genomic_DNA"/>
</dbReference>
<dbReference type="AlphaFoldDB" id="A0AB73I3G4"/>